<organism evidence="1 2">
    <name type="scientific">Arabidopsis suecica</name>
    <name type="common">Swedish thale-cress</name>
    <name type="synonym">Cardaminopsis suecica</name>
    <dbReference type="NCBI Taxonomy" id="45249"/>
    <lineage>
        <taxon>Eukaryota</taxon>
        <taxon>Viridiplantae</taxon>
        <taxon>Streptophyta</taxon>
        <taxon>Embryophyta</taxon>
        <taxon>Tracheophyta</taxon>
        <taxon>Spermatophyta</taxon>
        <taxon>Magnoliopsida</taxon>
        <taxon>eudicotyledons</taxon>
        <taxon>Gunneridae</taxon>
        <taxon>Pentapetalae</taxon>
        <taxon>rosids</taxon>
        <taxon>malvids</taxon>
        <taxon>Brassicales</taxon>
        <taxon>Brassicaceae</taxon>
        <taxon>Camelineae</taxon>
        <taxon>Arabidopsis</taxon>
    </lineage>
</organism>
<reference evidence="1 2" key="1">
    <citation type="submission" date="2020-12" db="EMBL/GenBank/DDBJ databases">
        <title>Concerted genomic and epigenomic changes stabilize Arabidopsis allopolyploids.</title>
        <authorList>
            <person name="Chen Z."/>
        </authorList>
    </citation>
    <scope>NUCLEOTIDE SEQUENCE [LARGE SCALE GENOMIC DNA]</scope>
    <source>
        <strain evidence="1">As9502</strain>
        <tissue evidence="1">Leaf</tissue>
    </source>
</reference>
<dbReference type="OrthoDB" id="10336626at2759"/>
<name>A0A8T2FAE5_ARASU</name>
<sequence>MERSCFKEFRVADILTIGFKLHPYLTLKGLIEMKRRGLIRDTTGYILNGGITFLTVSSRLMKAFRTHGVRFWLMEKQGGAQEYAVKAPIYVYVKYDYEYVCMMNVRLGRIELWAVVSLVMWTVMDRRVNSWSRTANEPGMGVSEPRGPASTYEVLVVTRMTGPNDVYVYININKMIVMNLLLEVKAC</sequence>
<protein>
    <submittedName>
        <fullName evidence="1">Uncharacterized protein</fullName>
    </submittedName>
</protein>
<comment type="caution">
    <text evidence="1">The sequence shown here is derived from an EMBL/GenBank/DDBJ whole genome shotgun (WGS) entry which is preliminary data.</text>
</comment>
<evidence type="ECO:0000313" key="1">
    <source>
        <dbReference type="EMBL" id="KAG7633235.1"/>
    </source>
</evidence>
<dbReference type="AlphaFoldDB" id="A0A8T2FAE5"/>
<dbReference type="Proteomes" id="UP000694251">
    <property type="component" value="Chromosome 3"/>
</dbReference>
<evidence type="ECO:0000313" key="2">
    <source>
        <dbReference type="Proteomes" id="UP000694251"/>
    </source>
</evidence>
<gene>
    <name evidence="1" type="ORF">ISN44_As03g035170</name>
</gene>
<keyword evidence="2" id="KW-1185">Reference proteome</keyword>
<proteinExistence type="predicted"/>
<accession>A0A8T2FAE5</accession>
<dbReference type="EMBL" id="JAEFBJ010000003">
    <property type="protein sequence ID" value="KAG7633235.1"/>
    <property type="molecule type" value="Genomic_DNA"/>
</dbReference>